<keyword evidence="6" id="KW-0378">Hydrolase</keyword>
<evidence type="ECO:0000256" key="1">
    <source>
        <dbReference type="ARBA" id="ARBA00001946"/>
    </source>
</evidence>
<dbReference type="Pfam" id="PF00752">
    <property type="entry name" value="XPG_N"/>
    <property type="match status" value="1"/>
</dbReference>
<evidence type="ECO:0000256" key="2">
    <source>
        <dbReference type="ARBA" id="ARBA00004123"/>
    </source>
</evidence>
<dbReference type="InterPro" id="IPR044752">
    <property type="entry name" value="PIN-like_EXO1"/>
</dbReference>
<dbReference type="InterPro" id="IPR019974">
    <property type="entry name" value="XPG_CS"/>
</dbReference>
<keyword evidence="9" id="KW-0539">Nucleus</keyword>
<dbReference type="SMART" id="SM00279">
    <property type="entry name" value="HhH2"/>
    <property type="match status" value="1"/>
</dbReference>
<name>A0A7D9CV32_DEKBR</name>
<dbReference type="CDD" id="cd09857">
    <property type="entry name" value="PIN_EXO1"/>
    <property type="match status" value="1"/>
</dbReference>
<proteinExistence type="predicted"/>
<evidence type="ECO:0000256" key="10">
    <source>
        <dbReference type="SAM" id="MobiDB-lite"/>
    </source>
</evidence>
<keyword evidence="5" id="KW-0227">DNA damage</keyword>
<dbReference type="GO" id="GO:0006281">
    <property type="term" value="P:DNA repair"/>
    <property type="evidence" value="ECO:0007669"/>
    <property type="project" value="UniProtKB-KW"/>
</dbReference>
<evidence type="ECO:0000313" key="13">
    <source>
        <dbReference type="EMBL" id="VUG16274.1"/>
    </source>
</evidence>
<evidence type="ECO:0000256" key="8">
    <source>
        <dbReference type="ARBA" id="ARBA00023204"/>
    </source>
</evidence>
<feature type="region of interest" description="Disordered" evidence="10">
    <location>
        <begin position="531"/>
        <end position="560"/>
    </location>
</feature>
<keyword evidence="14" id="KW-1185">Reference proteome</keyword>
<keyword evidence="8" id="KW-0234">DNA repair</keyword>
<feature type="domain" description="XPG-I" evidence="11">
    <location>
        <begin position="138"/>
        <end position="205"/>
    </location>
</feature>
<dbReference type="Pfam" id="PF00867">
    <property type="entry name" value="XPG_I"/>
    <property type="match status" value="1"/>
</dbReference>
<dbReference type="SMART" id="SM00484">
    <property type="entry name" value="XPGI"/>
    <property type="match status" value="1"/>
</dbReference>
<dbReference type="SUPFAM" id="SSF88723">
    <property type="entry name" value="PIN domain-like"/>
    <property type="match status" value="1"/>
</dbReference>
<dbReference type="GO" id="GO:0046872">
    <property type="term" value="F:metal ion binding"/>
    <property type="evidence" value="ECO:0007669"/>
    <property type="project" value="UniProtKB-KW"/>
</dbReference>
<dbReference type="InterPro" id="IPR008918">
    <property type="entry name" value="HhH2"/>
</dbReference>
<dbReference type="GO" id="GO:0005634">
    <property type="term" value="C:nucleus"/>
    <property type="evidence" value="ECO:0007669"/>
    <property type="project" value="UniProtKB-SubCell"/>
</dbReference>
<feature type="domain" description="XPG N-terminal" evidence="12">
    <location>
        <begin position="1"/>
        <end position="99"/>
    </location>
</feature>
<dbReference type="Gene3D" id="1.10.150.20">
    <property type="entry name" value="5' to 3' exonuclease, C-terminal subdomain"/>
    <property type="match status" value="1"/>
</dbReference>
<dbReference type="InterPro" id="IPR006085">
    <property type="entry name" value="XPG_DNA_repair_N"/>
</dbReference>
<sequence>MGVSGLLPALKSIQTPISLEKYKGKRLAIDTYAWLHKGIFSCSPQLVLGHPTRAYIDYVLRKVRMLRHFQIEPYLVFDGDHLPSKAGTEEERRKRRQTYKQRAIDALERHDRREAMGFCQKACDITPEMAKSLIEELKRCKIKYVVAPYEADSQMVYLEKSGLVDGIISEDSDLLVFGCQTLLTKMDDYGSCMEILRTNFNKCRNNAISRLNQHEIQLTAIISGCDYTKGIPGLGVLKAATLVSRFRSFKRVIMALRFDGKVDVPSTFEADYKRASIAFRYPIVFDPVKKLPVHLNPVPDDVKEPKSYILSCTGNILDVELHQRIASGDLNPFTKELLVPRERSLRPACDTMKKSASFTGRQASTLDKFCAHRCKSMPAVPEKKLEADIDRLYSPRTKRDKALLTIDNFFKRMKDSGSQSSPIKHRKLETTFKRKLQDEEESSPLAKRARIINAGSSKNSRSGMVSKFFAKKEVEHAKMEKVAEESEDEQIEDESFLNANSSEFIVSDLEDDDINEDAAKKNAIKPEVATANTKFPPNTNLVKGPANKENRSNNPPKTGKVSKLIQSFSYSTMSNKPFRKPLRDITNVQKSKPNKAYKLDLKEREPKAGIRSLRSFRFIGSA</sequence>
<organism evidence="13 14">
    <name type="scientific">Dekkera bruxellensis</name>
    <name type="common">Brettanomyces custersii</name>
    <dbReference type="NCBI Taxonomy" id="5007"/>
    <lineage>
        <taxon>Eukaryota</taxon>
        <taxon>Fungi</taxon>
        <taxon>Dikarya</taxon>
        <taxon>Ascomycota</taxon>
        <taxon>Saccharomycotina</taxon>
        <taxon>Pichiomycetes</taxon>
        <taxon>Pichiales</taxon>
        <taxon>Pichiaceae</taxon>
        <taxon>Brettanomyces</taxon>
    </lineage>
</organism>
<evidence type="ECO:0000259" key="12">
    <source>
        <dbReference type="SMART" id="SM00485"/>
    </source>
</evidence>
<dbReference type="EMBL" id="CABFWN010000001">
    <property type="protein sequence ID" value="VUG16274.1"/>
    <property type="molecule type" value="Genomic_DNA"/>
</dbReference>
<dbReference type="PROSITE" id="PS00841">
    <property type="entry name" value="XPG_1"/>
    <property type="match status" value="1"/>
</dbReference>
<evidence type="ECO:0000313" key="14">
    <source>
        <dbReference type="Proteomes" id="UP000478008"/>
    </source>
</evidence>
<dbReference type="PANTHER" id="PTHR11081:SF65">
    <property type="entry name" value="DNA DAMAGE-INDUCIBLE PROTEIN DIN7-RELATED"/>
    <property type="match status" value="1"/>
</dbReference>
<dbReference type="GO" id="GO:0003677">
    <property type="term" value="F:DNA binding"/>
    <property type="evidence" value="ECO:0007669"/>
    <property type="project" value="InterPro"/>
</dbReference>
<protein>
    <submittedName>
        <fullName evidence="13">DEBR0S1_12464g1_1</fullName>
    </submittedName>
</protein>
<dbReference type="PRINTS" id="PR00853">
    <property type="entry name" value="XPGRADSUPER"/>
</dbReference>
<dbReference type="SMART" id="SM00485">
    <property type="entry name" value="XPGN"/>
    <property type="match status" value="1"/>
</dbReference>
<dbReference type="InterPro" id="IPR029060">
    <property type="entry name" value="PIN-like_dom_sf"/>
</dbReference>
<evidence type="ECO:0000256" key="7">
    <source>
        <dbReference type="ARBA" id="ARBA00022842"/>
    </source>
</evidence>
<dbReference type="SUPFAM" id="SSF47807">
    <property type="entry name" value="5' to 3' exonuclease, C-terminal subdomain"/>
    <property type="match status" value="1"/>
</dbReference>
<dbReference type="InterPro" id="IPR006084">
    <property type="entry name" value="XPG/Rad2"/>
</dbReference>
<evidence type="ECO:0000256" key="9">
    <source>
        <dbReference type="ARBA" id="ARBA00023242"/>
    </source>
</evidence>
<dbReference type="Proteomes" id="UP000478008">
    <property type="component" value="Unassembled WGS sequence"/>
</dbReference>
<dbReference type="InterPro" id="IPR006086">
    <property type="entry name" value="XPG-I_dom"/>
</dbReference>
<feature type="compositionally biased region" description="Polar residues" evidence="10">
    <location>
        <begin position="531"/>
        <end position="541"/>
    </location>
</feature>
<dbReference type="AlphaFoldDB" id="A0A7D9CV32"/>
<keyword evidence="3" id="KW-0540">Nuclease</keyword>
<dbReference type="PANTHER" id="PTHR11081">
    <property type="entry name" value="FLAP ENDONUCLEASE FAMILY MEMBER"/>
    <property type="match status" value="1"/>
</dbReference>
<evidence type="ECO:0000256" key="3">
    <source>
        <dbReference type="ARBA" id="ARBA00022722"/>
    </source>
</evidence>
<dbReference type="InterPro" id="IPR036279">
    <property type="entry name" value="5-3_exonuclease_C_sf"/>
</dbReference>
<accession>A0A7D9CV32</accession>
<evidence type="ECO:0000256" key="6">
    <source>
        <dbReference type="ARBA" id="ARBA00022801"/>
    </source>
</evidence>
<dbReference type="Gene3D" id="3.40.50.1010">
    <property type="entry name" value="5'-nuclease"/>
    <property type="match status" value="1"/>
</dbReference>
<evidence type="ECO:0000256" key="4">
    <source>
        <dbReference type="ARBA" id="ARBA00022723"/>
    </source>
</evidence>
<keyword evidence="7" id="KW-0460">Magnesium</keyword>
<reference evidence="13 14" key="1">
    <citation type="submission" date="2019-07" db="EMBL/GenBank/DDBJ databases">
        <authorList>
            <person name="Friedrich A."/>
            <person name="Schacherer J."/>
        </authorList>
    </citation>
    <scope>NUCLEOTIDE SEQUENCE [LARGE SCALE GENOMIC DNA]</scope>
</reference>
<comment type="subcellular location">
    <subcellularLocation>
        <location evidence="2">Nucleus</location>
    </subcellularLocation>
</comment>
<dbReference type="FunFam" id="3.40.50.1010:FF:000002">
    <property type="entry name" value="Exonuclease 1, putative"/>
    <property type="match status" value="1"/>
</dbReference>
<gene>
    <name evidence="13" type="ORF">DEBR0S1_12464G</name>
</gene>
<evidence type="ECO:0000256" key="5">
    <source>
        <dbReference type="ARBA" id="ARBA00022763"/>
    </source>
</evidence>
<comment type="cofactor">
    <cofactor evidence="1">
        <name>Mg(2+)</name>
        <dbReference type="ChEBI" id="CHEBI:18420"/>
    </cofactor>
</comment>
<keyword evidence="4" id="KW-0479">Metal-binding</keyword>
<dbReference type="GO" id="GO:0017108">
    <property type="term" value="F:5'-flap endonuclease activity"/>
    <property type="evidence" value="ECO:0007669"/>
    <property type="project" value="TreeGrafter"/>
</dbReference>
<evidence type="ECO:0000259" key="11">
    <source>
        <dbReference type="SMART" id="SM00484"/>
    </source>
</evidence>